<gene>
    <name evidence="1" type="ORF">COB11_00640</name>
</gene>
<accession>A0A2A4YMU6</accession>
<evidence type="ECO:0000313" key="1">
    <source>
        <dbReference type="EMBL" id="PCI95940.1"/>
    </source>
</evidence>
<dbReference type="EMBL" id="NVUU01000005">
    <property type="protein sequence ID" value="PCI95940.1"/>
    <property type="molecule type" value="Genomic_DNA"/>
</dbReference>
<protein>
    <submittedName>
        <fullName evidence="1">Uncharacterized protein</fullName>
    </submittedName>
</protein>
<feature type="non-terminal residue" evidence="1">
    <location>
        <position position="109"/>
    </location>
</feature>
<sequence length="109" mass="12564">MKKHIRLNTLSIENLAAIISEKLREHKIDSILVEGSCVSIYSQNRYQSYDLDYVTYEDMKSVTKALDELGFEKKGKYYKHTECKYFIDFVAPPVSEPAIAVEPEVTIEP</sequence>
<organism evidence="1 2">
    <name type="scientific">Aerophobetes bacterium</name>
    <dbReference type="NCBI Taxonomy" id="2030807"/>
    <lineage>
        <taxon>Bacteria</taxon>
        <taxon>Candidatus Aerophobota</taxon>
    </lineage>
</organism>
<name>A0A2A4YMU6_UNCAE</name>
<proteinExistence type="predicted"/>
<dbReference type="Proteomes" id="UP000217838">
    <property type="component" value="Unassembled WGS sequence"/>
</dbReference>
<comment type="caution">
    <text evidence="1">The sequence shown here is derived from an EMBL/GenBank/DDBJ whole genome shotgun (WGS) entry which is preliminary data.</text>
</comment>
<evidence type="ECO:0000313" key="2">
    <source>
        <dbReference type="Proteomes" id="UP000217838"/>
    </source>
</evidence>
<reference evidence="2" key="1">
    <citation type="submission" date="2017-08" db="EMBL/GenBank/DDBJ databases">
        <title>A dynamic microbial community with high functional redundancy inhabits the cold, oxic subseafloor aquifer.</title>
        <authorList>
            <person name="Tully B.J."/>
            <person name="Wheat C.G."/>
            <person name="Glazer B.T."/>
            <person name="Huber J.A."/>
        </authorList>
    </citation>
    <scope>NUCLEOTIDE SEQUENCE [LARGE SCALE GENOMIC DNA]</scope>
</reference>
<dbReference type="AlphaFoldDB" id="A0A2A4YMU6"/>